<proteinExistence type="predicted"/>
<protein>
    <submittedName>
        <fullName evidence="1">Uncharacterized protein</fullName>
    </submittedName>
</protein>
<dbReference type="RefSeq" id="WP_005025090.1">
    <property type="nucleotide sequence ID" value="NZ_KE150238.1"/>
</dbReference>
<name>E5Y3G6_BILW3</name>
<keyword evidence="2" id="KW-1185">Reference proteome</keyword>
<dbReference type="HOGENOM" id="CLU_081799_0_0_7"/>
<dbReference type="eggNOG" id="ENOG5034B2Q">
    <property type="taxonomic scope" value="Bacteria"/>
</dbReference>
<reference evidence="1 2" key="1">
    <citation type="submission" date="2010-10" db="EMBL/GenBank/DDBJ databases">
        <authorList>
            <consortium name="The Broad Institute Genome Sequencing Platform"/>
            <person name="Ward D."/>
            <person name="Earl A."/>
            <person name="Feldgarden M."/>
            <person name="Young S.K."/>
            <person name="Gargeya S."/>
            <person name="Zeng Q."/>
            <person name="Alvarado L."/>
            <person name="Berlin A."/>
            <person name="Bochicchio J."/>
            <person name="Chapman S.B."/>
            <person name="Chen Z."/>
            <person name="Freedman E."/>
            <person name="Gellesch M."/>
            <person name="Goldberg J."/>
            <person name="Griggs A."/>
            <person name="Gujja S."/>
            <person name="Heilman E."/>
            <person name="Heiman D."/>
            <person name="Howarth C."/>
            <person name="Mehta T."/>
            <person name="Neiman D."/>
            <person name="Pearson M."/>
            <person name="Roberts A."/>
            <person name="Saif S."/>
            <person name="Shea T."/>
            <person name="Shenoy N."/>
            <person name="Sisk P."/>
            <person name="Stolte C."/>
            <person name="Sykes S."/>
            <person name="White J."/>
            <person name="Yandava C."/>
            <person name="Allen-Vercoe E."/>
            <person name="Sibley C."/>
            <person name="Ambrose C.E."/>
            <person name="Strauss J."/>
            <person name="Daigneault M."/>
            <person name="Haas B."/>
            <person name="Nusbaum C."/>
            <person name="Birren B."/>
        </authorList>
    </citation>
    <scope>NUCLEOTIDE SEQUENCE [LARGE SCALE GENOMIC DNA]</scope>
    <source>
        <strain evidence="1 2">3_1_6</strain>
    </source>
</reference>
<dbReference type="GeneID" id="78085868"/>
<comment type="caution">
    <text evidence="1">The sequence shown here is derived from an EMBL/GenBank/DDBJ whole genome shotgun (WGS) entry which is preliminary data.</text>
</comment>
<evidence type="ECO:0000313" key="1">
    <source>
        <dbReference type="EMBL" id="EFV45462.1"/>
    </source>
</evidence>
<dbReference type="EMBL" id="ADCP02000001">
    <property type="protein sequence ID" value="EFV45462.1"/>
    <property type="molecule type" value="Genomic_DNA"/>
</dbReference>
<reference evidence="1 2" key="2">
    <citation type="submission" date="2013-04" db="EMBL/GenBank/DDBJ databases">
        <title>The Genome Sequence of Bilophila wadsworthia 3_1_6.</title>
        <authorList>
            <consortium name="The Broad Institute Genomics Platform"/>
            <person name="Earl A."/>
            <person name="Ward D."/>
            <person name="Feldgarden M."/>
            <person name="Gevers D."/>
            <person name="Sibley C."/>
            <person name="Strauss J."/>
            <person name="Allen-Vercoe E."/>
            <person name="Walker B."/>
            <person name="Young S."/>
            <person name="Zeng Q."/>
            <person name="Gargeya S."/>
            <person name="Fitzgerald M."/>
            <person name="Haas B."/>
            <person name="Abouelleil A."/>
            <person name="Allen A.W."/>
            <person name="Alvarado L."/>
            <person name="Arachchi H.M."/>
            <person name="Berlin A.M."/>
            <person name="Chapman S.B."/>
            <person name="Gainer-Dewar J."/>
            <person name="Goldberg J."/>
            <person name="Griggs A."/>
            <person name="Gujja S."/>
            <person name="Hansen M."/>
            <person name="Howarth C."/>
            <person name="Imamovic A."/>
            <person name="Ireland A."/>
            <person name="Larimer J."/>
            <person name="McCowan C."/>
            <person name="Murphy C."/>
            <person name="Pearson M."/>
            <person name="Poon T.W."/>
            <person name="Priest M."/>
            <person name="Roberts A."/>
            <person name="Saif S."/>
            <person name="Shea T."/>
            <person name="Sisk P."/>
            <person name="Sykes S."/>
            <person name="Wortman J."/>
            <person name="Nusbaum C."/>
            <person name="Birren B."/>
        </authorList>
    </citation>
    <scope>NUCLEOTIDE SEQUENCE [LARGE SCALE GENOMIC DNA]</scope>
    <source>
        <strain evidence="1 2">3_1_6</strain>
    </source>
</reference>
<evidence type="ECO:0000313" key="2">
    <source>
        <dbReference type="Proteomes" id="UP000006034"/>
    </source>
</evidence>
<sequence length="244" mass="25970">MPFSPAIEACRVPDERLAGAYEETSAAHRSWIKTTLALAEATYPAPPSRLTITSENAAAGFGFARTRETAPWAVLLIGEGYASAVRLAAAIMPARLAGVEPVFAVWTGAETAPSGLFAALELTGVEQVFAMRDPAPLLRELPGRGRILRFGKAPLPECPCPVWSDRAPRIERTALPDTAVLWAHPDALPADDGADVVYAGQIIIGEDTPLVLGAGLEGCWLHTGLTPDFFMNERLALSALKLES</sequence>
<dbReference type="AlphaFoldDB" id="E5Y3G6"/>
<gene>
    <name evidence="1" type="ORF">HMPREF0179_00727</name>
</gene>
<accession>E5Y3G6</accession>
<dbReference type="Proteomes" id="UP000006034">
    <property type="component" value="Unassembled WGS sequence"/>
</dbReference>
<dbReference type="OrthoDB" id="5455089at2"/>
<organism evidence="1 2">
    <name type="scientific">Bilophila wadsworthia (strain 3_1_6)</name>
    <dbReference type="NCBI Taxonomy" id="563192"/>
    <lineage>
        <taxon>Bacteria</taxon>
        <taxon>Pseudomonadati</taxon>
        <taxon>Thermodesulfobacteriota</taxon>
        <taxon>Desulfovibrionia</taxon>
        <taxon>Desulfovibrionales</taxon>
        <taxon>Desulfovibrionaceae</taxon>
        <taxon>Bilophila</taxon>
    </lineage>
</organism>